<gene>
    <name evidence="14" type="ORF">H7U36_13810</name>
</gene>
<evidence type="ECO:0000256" key="5">
    <source>
        <dbReference type="ARBA" id="ARBA00022448"/>
    </source>
</evidence>
<dbReference type="NCBIfam" id="TIGR00797">
    <property type="entry name" value="matE"/>
    <property type="match status" value="1"/>
</dbReference>
<evidence type="ECO:0000256" key="12">
    <source>
        <dbReference type="ARBA" id="ARBA00031636"/>
    </source>
</evidence>
<evidence type="ECO:0000313" key="14">
    <source>
        <dbReference type="EMBL" id="MBM6739160.1"/>
    </source>
</evidence>
<evidence type="ECO:0000256" key="6">
    <source>
        <dbReference type="ARBA" id="ARBA00022449"/>
    </source>
</evidence>
<feature type="transmembrane region" description="Helical" evidence="13">
    <location>
        <begin position="160"/>
        <end position="180"/>
    </location>
</feature>
<dbReference type="RefSeq" id="WP_205156350.1">
    <property type="nucleotide sequence ID" value="NZ_JACLYY010000017.1"/>
</dbReference>
<feature type="transmembrane region" description="Helical" evidence="13">
    <location>
        <begin position="132"/>
        <end position="153"/>
    </location>
</feature>
<feature type="transmembrane region" description="Helical" evidence="13">
    <location>
        <begin position="15"/>
        <end position="36"/>
    </location>
</feature>
<dbReference type="PANTHER" id="PTHR43298:SF2">
    <property type="entry name" value="FMN_FAD EXPORTER YEEO-RELATED"/>
    <property type="match status" value="1"/>
</dbReference>
<evidence type="ECO:0000256" key="7">
    <source>
        <dbReference type="ARBA" id="ARBA00022475"/>
    </source>
</evidence>
<feature type="transmembrane region" description="Helical" evidence="13">
    <location>
        <begin position="56"/>
        <end position="78"/>
    </location>
</feature>
<evidence type="ECO:0000256" key="10">
    <source>
        <dbReference type="ARBA" id="ARBA00023065"/>
    </source>
</evidence>
<accession>A0ABS2EBY5</accession>
<dbReference type="CDD" id="cd13138">
    <property type="entry name" value="MATE_yoeA_like"/>
    <property type="match status" value="1"/>
</dbReference>
<comment type="similarity">
    <text evidence="3">Belongs to the multi antimicrobial extrusion (MATE) (TC 2.A.66.1) family.</text>
</comment>
<evidence type="ECO:0000256" key="3">
    <source>
        <dbReference type="ARBA" id="ARBA00010199"/>
    </source>
</evidence>
<keyword evidence="9 13" id="KW-1133">Transmembrane helix</keyword>
<organism evidence="14 15">
    <name type="scientific">Faecalicatena fissicatena</name>
    <dbReference type="NCBI Taxonomy" id="290055"/>
    <lineage>
        <taxon>Bacteria</taxon>
        <taxon>Bacillati</taxon>
        <taxon>Bacillota</taxon>
        <taxon>Clostridia</taxon>
        <taxon>Lachnospirales</taxon>
        <taxon>Lachnospiraceae</taxon>
        <taxon>Faecalicatena</taxon>
    </lineage>
</organism>
<dbReference type="InterPro" id="IPR048279">
    <property type="entry name" value="MdtK-like"/>
</dbReference>
<feature type="transmembrane region" description="Helical" evidence="13">
    <location>
        <begin position="278"/>
        <end position="300"/>
    </location>
</feature>
<evidence type="ECO:0000256" key="9">
    <source>
        <dbReference type="ARBA" id="ARBA00022989"/>
    </source>
</evidence>
<comment type="caution">
    <text evidence="14">The sequence shown here is derived from an EMBL/GenBank/DDBJ whole genome shotgun (WGS) entry which is preliminary data.</text>
</comment>
<dbReference type="EMBL" id="JACLYY010000017">
    <property type="protein sequence ID" value="MBM6739160.1"/>
    <property type="molecule type" value="Genomic_DNA"/>
</dbReference>
<evidence type="ECO:0000256" key="4">
    <source>
        <dbReference type="ARBA" id="ARBA00020268"/>
    </source>
</evidence>
<evidence type="ECO:0000256" key="13">
    <source>
        <dbReference type="SAM" id="Phobius"/>
    </source>
</evidence>
<feature type="transmembrane region" description="Helical" evidence="13">
    <location>
        <begin position="253"/>
        <end position="272"/>
    </location>
</feature>
<dbReference type="InterPro" id="IPR050222">
    <property type="entry name" value="MATE_MdtK"/>
</dbReference>
<comment type="function">
    <text evidence="1">Multidrug efflux pump.</text>
</comment>
<keyword evidence="15" id="KW-1185">Reference proteome</keyword>
<feature type="transmembrane region" description="Helical" evidence="13">
    <location>
        <begin position="312"/>
        <end position="331"/>
    </location>
</feature>
<keyword evidence="6" id="KW-0050">Antiport</keyword>
<feature type="transmembrane region" description="Helical" evidence="13">
    <location>
        <begin position="410"/>
        <end position="431"/>
    </location>
</feature>
<keyword evidence="11 13" id="KW-0472">Membrane</keyword>
<dbReference type="PIRSF" id="PIRSF006603">
    <property type="entry name" value="DinF"/>
    <property type="match status" value="1"/>
</dbReference>
<reference evidence="14 15" key="1">
    <citation type="journal article" date="2021" name="Sci. Rep.">
        <title>The distribution of antibiotic resistance genes in chicken gut microbiota commensals.</title>
        <authorList>
            <person name="Juricova H."/>
            <person name="Matiasovicova J."/>
            <person name="Kubasova T."/>
            <person name="Cejkova D."/>
            <person name="Rychlik I."/>
        </authorList>
    </citation>
    <scope>NUCLEOTIDE SEQUENCE [LARGE SCALE GENOMIC DNA]</scope>
    <source>
        <strain evidence="14 15">An773</strain>
    </source>
</reference>
<dbReference type="Proteomes" id="UP000716906">
    <property type="component" value="Unassembled WGS sequence"/>
</dbReference>
<evidence type="ECO:0000256" key="1">
    <source>
        <dbReference type="ARBA" id="ARBA00003408"/>
    </source>
</evidence>
<evidence type="ECO:0000256" key="2">
    <source>
        <dbReference type="ARBA" id="ARBA00004651"/>
    </source>
</evidence>
<keyword evidence="10" id="KW-0406">Ion transport</keyword>
<proteinExistence type="inferred from homology"/>
<feature type="transmembrane region" description="Helical" evidence="13">
    <location>
        <begin position="98"/>
        <end position="120"/>
    </location>
</feature>
<feature type="transmembrane region" description="Helical" evidence="13">
    <location>
        <begin position="192"/>
        <end position="213"/>
    </location>
</feature>
<comment type="subcellular location">
    <subcellularLocation>
        <location evidence="2">Cell membrane</location>
        <topology evidence="2">Multi-pass membrane protein</topology>
    </subcellularLocation>
</comment>
<keyword evidence="8 13" id="KW-0812">Transmembrane</keyword>
<keyword evidence="7" id="KW-1003">Cell membrane</keyword>
<evidence type="ECO:0000313" key="15">
    <source>
        <dbReference type="Proteomes" id="UP000716906"/>
    </source>
</evidence>
<name>A0ABS2EBY5_9FIRM</name>
<feature type="transmembrane region" description="Helical" evidence="13">
    <location>
        <begin position="351"/>
        <end position="371"/>
    </location>
</feature>
<evidence type="ECO:0000256" key="11">
    <source>
        <dbReference type="ARBA" id="ARBA00023136"/>
    </source>
</evidence>
<sequence length="449" mass="48696">MNLKLDFISGDTKKCLAAMALPLMAAMFLNMAYNLVDSLWIGNLLGERAYAALTNAIPVILILNSIAMGASNGVSILLSQAVGAGKKETAEKMITTSLLAAIVFSLGLTLLLELLLRPILGLLGTPDELMPMAWQYLAIYLSGYLAVFLYCYFTAVLRSFGNSVFQVVAILICTVLNAVLDPVFIHLMGFRGAAVATVLSQALCLVFMLAYLARKKFFHLRLRQFDKSLLLPFIAKGVPSAFQQSIPAISTSFLTSLVTGYGISALAAYGITGKLETILFYPAMAFNMALTSIVGQCTGAKRYDRARDYMKASLLSGTALLLVLSALVTVFARPLALLFVDSLQAAEIVAVYFRIVGAGYLLNILTNCFLGSLNGMGRPSQSLLCMVLYYLVVRMPLAWLLSHLGFGLEGIWTAVLMSHVIAAAASAFAALRQLHAQKTVHMEVEKRHW</sequence>
<dbReference type="Pfam" id="PF01554">
    <property type="entry name" value="MatE"/>
    <property type="match status" value="2"/>
</dbReference>
<dbReference type="InterPro" id="IPR002528">
    <property type="entry name" value="MATE_fam"/>
</dbReference>
<evidence type="ECO:0000256" key="8">
    <source>
        <dbReference type="ARBA" id="ARBA00022692"/>
    </source>
</evidence>
<feature type="transmembrane region" description="Helical" evidence="13">
    <location>
        <begin position="383"/>
        <end position="404"/>
    </location>
</feature>
<dbReference type="PANTHER" id="PTHR43298">
    <property type="entry name" value="MULTIDRUG RESISTANCE PROTEIN NORM-RELATED"/>
    <property type="match status" value="1"/>
</dbReference>
<keyword evidence="5" id="KW-0813">Transport</keyword>
<protein>
    <recommendedName>
        <fullName evidence="4">Probable multidrug resistance protein NorM</fullName>
    </recommendedName>
    <alternativeName>
        <fullName evidence="12">Multidrug-efflux transporter</fullName>
    </alternativeName>
</protein>